<proteinExistence type="predicted"/>
<reference evidence="1" key="1">
    <citation type="submission" date="2019-08" db="EMBL/GenBank/DDBJ databases">
        <authorList>
            <person name="Kucharzyk K."/>
            <person name="Murdoch R.W."/>
            <person name="Higgins S."/>
            <person name="Loffler F."/>
        </authorList>
    </citation>
    <scope>NUCLEOTIDE SEQUENCE</scope>
</reference>
<gene>
    <name evidence="1" type="ORF">SDC9_125245</name>
</gene>
<comment type="caution">
    <text evidence="1">The sequence shown here is derived from an EMBL/GenBank/DDBJ whole genome shotgun (WGS) entry which is preliminary data.</text>
</comment>
<protein>
    <submittedName>
        <fullName evidence="1">Uncharacterized protein</fullName>
    </submittedName>
</protein>
<organism evidence="1">
    <name type="scientific">bioreactor metagenome</name>
    <dbReference type="NCBI Taxonomy" id="1076179"/>
    <lineage>
        <taxon>unclassified sequences</taxon>
        <taxon>metagenomes</taxon>
        <taxon>ecological metagenomes</taxon>
    </lineage>
</organism>
<sequence length="69" mass="7685">MVGLHRDHGRQPHAMFATSLVDAQTERILAVQRHQRQVGQIGQLHAGLLDARAWQQALGHDALHVHLGQ</sequence>
<dbReference type="EMBL" id="VSSQ01028495">
    <property type="protein sequence ID" value="MPM78234.1"/>
    <property type="molecule type" value="Genomic_DNA"/>
</dbReference>
<evidence type="ECO:0000313" key="1">
    <source>
        <dbReference type="EMBL" id="MPM78234.1"/>
    </source>
</evidence>
<accession>A0A645CMX0</accession>
<dbReference type="AlphaFoldDB" id="A0A645CMX0"/>
<name>A0A645CMX0_9ZZZZ</name>